<evidence type="ECO:0000256" key="3">
    <source>
        <dbReference type="ARBA" id="ARBA00022833"/>
    </source>
</evidence>
<dbReference type="Proteomes" id="UP001337655">
    <property type="component" value="Unassembled WGS sequence"/>
</dbReference>
<gene>
    <name evidence="7" type="ORF">LTR77_007750</name>
</gene>
<keyword evidence="1" id="KW-0479">Metal-binding</keyword>
<proteinExistence type="predicted"/>
<feature type="region of interest" description="Disordered" evidence="5">
    <location>
        <begin position="281"/>
        <end position="310"/>
    </location>
</feature>
<dbReference type="SUPFAM" id="SSF144232">
    <property type="entry name" value="HIT/MYND zinc finger-like"/>
    <property type="match status" value="1"/>
</dbReference>
<keyword evidence="3" id="KW-0862">Zinc</keyword>
<dbReference type="AlphaFoldDB" id="A0AAV9P2Y1"/>
<protein>
    <recommendedName>
        <fullName evidence="6">MYND-type domain-containing protein</fullName>
    </recommendedName>
</protein>
<name>A0AAV9P2Y1_9PEZI</name>
<organism evidence="7 8">
    <name type="scientific">Saxophila tyrrhenica</name>
    <dbReference type="NCBI Taxonomy" id="1690608"/>
    <lineage>
        <taxon>Eukaryota</taxon>
        <taxon>Fungi</taxon>
        <taxon>Dikarya</taxon>
        <taxon>Ascomycota</taxon>
        <taxon>Pezizomycotina</taxon>
        <taxon>Dothideomycetes</taxon>
        <taxon>Dothideomycetidae</taxon>
        <taxon>Mycosphaerellales</taxon>
        <taxon>Extremaceae</taxon>
        <taxon>Saxophila</taxon>
    </lineage>
</organism>
<sequence>MGAWGYGLFMSDQDADIASDLASEVGLTALEKRDADAAVAEGKKVVLFPDMKSKGNQDEIEFNYALGAGRCSHPDKVREYLDNGPLEEYFTKHKQAMLSGKDGYYGQGYKCLILAACAMTLGCKFRPDIRELIKKTYTRNQLPPGSDEQMEAALVGPPSTLYKSGEPHTFIDGDTKHQQPKEPTAGGFIMMNVPIGGFFGVPKRKDARRWDVKAVVAMDKALAAKGAFGMDRCAGCGCKHGEAGTESALSACGRCKFSRYCGKECQKQHYKLHKEFCKSSTAEEKDVAMGDAENIEKEVDEDGEQEAEKA</sequence>
<evidence type="ECO:0000256" key="5">
    <source>
        <dbReference type="SAM" id="MobiDB-lite"/>
    </source>
</evidence>
<keyword evidence="8" id="KW-1185">Reference proteome</keyword>
<feature type="compositionally biased region" description="Acidic residues" evidence="5">
    <location>
        <begin position="298"/>
        <end position="310"/>
    </location>
</feature>
<dbReference type="PROSITE" id="PS50865">
    <property type="entry name" value="ZF_MYND_2"/>
    <property type="match status" value="1"/>
</dbReference>
<evidence type="ECO:0000259" key="6">
    <source>
        <dbReference type="PROSITE" id="PS50865"/>
    </source>
</evidence>
<evidence type="ECO:0000313" key="7">
    <source>
        <dbReference type="EMBL" id="KAK5167021.1"/>
    </source>
</evidence>
<evidence type="ECO:0000256" key="4">
    <source>
        <dbReference type="PROSITE-ProRule" id="PRU00134"/>
    </source>
</evidence>
<dbReference type="PROSITE" id="PS01360">
    <property type="entry name" value="ZF_MYND_1"/>
    <property type="match status" value="1"/>
</dbReference>
<comment type="caution">
    <text evidence="7">The sequence shown here is derived from an EMBL/GenBank/DDBJ whole genome shotgun (WGS) entry which is preliminary data.</text>
</comment>
<accession>A0AAV9P2Y1</accession>
<evidence type="ECO:0000313" key="8">
    <source>
        <dbReference type="Proteomes" id="UP001337655"/>
    </source>
</evidence>
<feature type="domain" description="MYND-type" evidence="6">
    <location>
        <begin position="233"/>
        <end position="277"/>
    </location>
</feature>
<dbReference type="InterPro" id="IPR002893">
    <property type="entry name" value="Znf_MYND"/>
</dbReference>
<evidence type="ECO:0000256" key="1">
    <source>
        <dbReference type="ARBA" id="ARBA00022723"/>
    </source>
</evidence>
<keyword evidence="2 4" id="KW-0863">Zinc-finger</keyword>
<dbReference type="RefSeq" id="XP_064656829.1">
    <property type="nucleotide sequence ID" value="XM_064804987.1"/>
</dbReference>
<evidence type="ECO:0000256" key="2">
    <source>
        <dbReference type="ARBA" id="ARBA00022771"/>
    </source>
</evidence>
<reference evidence="7 8" key="1">
    <citation type="submission" date="2023-08" db="EMBL/GenBank/DDBJ databases">
        <title>Black Yeasts Isolated from many extreme environments.</title>
        <authorList>
            <person name="Coleine C."/>
            <person name="Stajich J.E."/>
            <person name="Selbmann L."/>
        </authorList>
    </citation>
    <scope>NUCLEOTIDE SEQUENCE [LARGE SCALE GENOMIC DNA]</scope>
    <source>
        <strain evidence="7 8">CCFEE 5935</strain>
    </source>
</reference>
<dbReference type="Gene3D" id="6.10.140.2220">
    <property type="match status" value="1"/>
</dbReference>
<dbReference type="GO" id="GO:0008270">
    <property type="term" value="F:zinc ion binding"/>
    <property type="evidence" value="ECO:0007669"/>
    <property type="project" value="UniProtKB-KW"/>
</dbReference>
<dbReference type="EMBL" id="JAVRRT010000012">
    <property type="protein sequence ID" value="KAK5167021.1"/>
    <property type="molecule type" value="Genomic_DNA"/>
</dbReference>
<dbReference type="Pfam" id="PF01753">
    <property type="entry name" value="zf-MYND"/>
    <property type="match status" value="1"/>
</dbReference>
<dbReference type="GeneID" id="89929086"/>